<dbReference type="InterPro" id="IPR000064">
    <property type="entry name" value="NLP_P60_dom"/>
</dbReference>
<evidence type="ECO:0000256" key="4">
    <source>
        <dbReference type="ARBA" id="ARBA00022807"/>
    </source>
</evidence>
<evidence type="ECO:0000256" key="3">
    <source>
        <dbReference type="ARBA" id="ARBA00022801"/>
    </source>
</evidence>
<keyword evidence="8" id="KW-1185">Reference proteome</keyword>
<dbReference type="Gene3D" id="3.90.1720.10">
    <property type="entry name" value="endopeptidase domain like (from Nostoc punctiforme)"/>
    <property type="match status" value="1"/>
</dbReference>
<accession>A0A495EDE3</accession>
<dbReference type="Gene3D" id="2.30.30.40">
    <property type="entry name" value="SH3 Domains"/>
    <property type="match status" value="2"/>
</dbReference>
<dbReference type="SMART" id="SM00287">
    <property type="entry name" value="SH3b"/>
    <property type="match status" value="2"/>
</dbReference>
<keyword evidence="2" id="KW-0645">Protease</keyword>
<name>A0A495EDE3_9FLAO</name>
<keyword evidence="3" id="KW-0378">Hydrolase</keyword>
<organism evidence="7 8">
    <name type="scientific">Maribacter vaceletii</name>
    <dbReference type="NCBI Taxonomy" id="1206816"/>
    <lineage>
        <taxon>Bacteria</taxon>
        <taxon>Pseudomonadati</taxon>
        <taxon>Bacteroidota</taxon>
        <taxon>Flavobacteriia</taxon>
        <taxon>Flavobacteriales</taxon>
        <taxon>Flavobacteriaceae</taxon>
        <taxon>Maribacter</taxon>
    </lineage>
</organism>
<dbReference type="EMBL" id="RBIQ01000007">
    <property type="protein sequence ID" value="RKR14826.1"/>
    <property type="molecule type" value="Genomic_DNA"/>
</dbReference>
<evidence type="ECO:0000313" key="7">
    <source>
        <dbReference type="EMBL" id="RKR14826.1"/>
    </source>
</evidence>
<evidence type="ECO:0000313" key="8">
    <source>
        <dbReference type="Proteomes" id="UP000269412"/>
    </source>
</evidence>
<evidence type="ECO:0000256" key="1">
    <source>
        <dbReference type="ARBA" id="ARBA00007074"/>
    </source>
</evidence>
<dbReference type="PROSITE" id="PS51781">
    <property type="entry name" value="SH3B"/>
    <property type="match status" value="1"/>
</dbReference>
<proteinExistence type="inferred from homology"/>
<comment type="similarity">
    <text evidence="1">Belongs to the peptidase C40 family.</text>
</comment>
<dbReference type="PANTHER" id="PTHR47053">
    <property type="entry name" value="MUREIN DD-ENDOPEPTIDASE MEPH-RELATED"/>
    <property type="match status" value="1"/>
</dbReference>
<dbReference type="PROSITE" id="PS51935">
    <property type="entry name" value="NLPC_P60"/>
    <property type="match status" value="1"/>
</dbReference>
<feature type="domain" description="SH3b" evidence="5">
    <location>
        <begin position="136"/>
        <end position="199"/>
    </location>
</feature>
<dbReference type="InterPro" id="IPR038765">
    <property type="entry name" value="Papain-like_cys_pep_sf"/>
</dbReference>
<evidence type="ECO:0000259" key="6">
    <source>
        <dbReference type="PROSITE" id="PS51935"/>
    </source>
</evidence>
<protein>
    <submittedName>
        <fullName evidence="7">SH3 domain-containing protein</fullName>
    </submittedName>
</protein>
<dbReference type="AlphaFoldDB" id="A0A495EDE3"/>
<evidence type="ECO:0000259" key="5">
    <source>
        <dbReference type="PROSITE" id="PS51781"/>
    </source>
</evidence>
<dbReference type="PANTHER" id="PTHR47053:SF1">
    <property type="entry name" value="MUREIN DD-ENDOPEPTIDASE MEPH-RELATED"/>
    <property type="match status" value="1"/>
</dbReference>
<comment type="caution">
    <text evidence="7">The sequence shown here is derived from an EMBL/GenBank/DDBJ whole genome shotgun (WGS) entry which is preliminary data.</text>
</comment>
<dbReference type="GO" id="GO:0008234">
    <property type="term" value="F:cysteine-type peptidase activity"/>
    <property type="evidence" value="ECO:0007669"/>
    <property type="project" value="UniProtKB-KW"/>
</dbReference>
<dbReference type="Pfam" id="PF08239">
    <property type="entry name" value="SH3_3"/>
    <property type="match status" value="1"/>
</dbReference>
<sequence length="433" mass="48430">MLRVKIRENEEDSFKYSVSKSLKISNFQKNIKMELHYRTGLSLLFIGFLLSSCVDSSKLEKIPLMGEIAAINEEYAPDKRVALFSVSAVKEEDTYILRGESNLPKAVEALKDDLKEKNVIFVDSITILPKADLEGKTKGIVTISVANIRSNAKHSAELATQATLGTPVNILKREGDWVLIQTPDKYISWVDSGAIVALSNEDFLQWKKAPKIIYTNTMGYVYSKIDKESQILSDVVAGGIMEFLSEEKGFYKVGFPDGRKGFVLKTEVMKYDNWISNLNPTGENLVATSKKFMGLPYLWGGTSTKGVDCSGFTKSIYFLNGMVIPRDASQQVNTGKSIDSVKNFKDLQKGDLLFFGRKRTDSTKERVVHVGMWIGNKEFIHSSGSGRVQIGSVDSKAANYDAFNVDRYLRTKRILKEKDKALVNLANTPIFKD</sequence>
<reference evidence="7 8" key="1">
    <citation type="submission" date="2018-10" db="EMBL/GenBank/DDBJ databases">
        <title>Genomic Encyclopedia of Archaeal and Bacterial Type Strains, Phase II (KMG-II): from individual species to whole genera.</title>
        <authorList>
            <person name="Goeker M."/>
        </authorList>
    </citation>
    <scope>NUCLEOTIDE SEQUENCE [LARGE SCALE GENOMIC DNA]</scope>
    <source>
        <strain evidence="7 8">DSM 25230</strain>
    </source>
</reference>
<dbReference type="SUPFAM" id="SSF54001">
    <property type="entry name" value="Cysteine proteinases"/>
    <property type="match status" value="1"/>
</dbReference>
<dbReference type="GO" id="GO:0006508">
    <property type="term" value="P:proteolysis"/>
    <property type="evidence" value="ECO:0007669"/>
    <property type="project" value="UniProtKB-KW"/>
</dbReference>
<dbReference type="InterPro" id="IPR003646">
    <property type="entry name" value="SH3-like_bac-type"/>
</dbReference>
<dbReference type="Pfam" id="PF00877">
    <property type="entry name" value="NLPC_P60"/>
    <property type="match status" value="1"/>
</dbReference>
<dbReference type="InterPro" id="IPR051202">
    <property type="entry name" value="Peptidase_C40"/>
</dbReference>
<evidence type="ECO:0000256" key="2">
    <source>
        <dbReference type="ARBA" id="ARBA00022670"/>
    </source>
</evidence>
<feature type="domain" description="NlpC/P60" evidence="6">
    <location>
        <begin position="279"/>
        <end position="415"/>
    </location>
</feature>
<gene>
    <name evidence="7" type="ORF">CLV91_0906</name>
</gene>
<dbReference type="Proteomes" id="UP000269412">
    <property type="component" value="Unassembled WGS sequence"/>
</dbReference>
<keyword evidence="4" id="KW-0788">Thiol protease</keyword>